<proteinExistence type="predicted"/>
<keyword evidence="4" id="KW-1185">Reference proteome</keyword>
<dbReference type="Pfam" id="PF13411">
    <property type="entry name" value="MerR_1"/>
    <property type="match status" value="1"/>
</dbReference>
<keyword evidence="1" id="KW-0175">Coiled coil</keyword>
<name>A0A1T4RAF4_9FIRM</name>
<organism evidence="3 4">
    <name type="scientific">Carboxydocella sporoproducens DSM 16521</name>
    <dbReference type="NCBI Taxonomy" id="1121270"/>
    <lineage>
        <taxon>Bacteria</taxon>
        <taxon>Bacillati</taxon>
        <taxon>Bacillota</taxon>
        <taxon>Clostridia</taxon>
        <taxon>Eubacteriales</taxon>
        <taxon>Clostridiales Family XVI. Incertae Sedis</taxon>
        <taxon>Carboxydocella</taxon>
    </lineage>
</organism>
<dbReference type="GO" id="GO:0003677">
    <property type="term" value="F:DNA binding"/>
    <property type="evidence" value="ECO:0007669"/>
    <property type="project" value="InterPro"/>
</dbReference>
<dbReference type="Gene3D" id="1.10.1660.10">
    <property type="match status" value="1"/>
</dbReference>
<dbReference type="EMBL" id="FUXM01000027">
    <property type="protein sequence ID" value="SKA12994.1"/>
    <property type="molecule type" value="Genomic_DNA"/>
</dbReference>
<evidence type="ECO:0000259" key="2">
    <source>
        <dbReference type="Pfam" id="PF13411"/>
    </source>
</evidence>
<protein>
    <submittedName>
        <fullName evidence="3">MerR HTH family regulatory protein</fullName>
    </submittedName>
</protein>
<dbReference type="InterPro" id="IPR000551">
    <property type="entry name" value="MerR-type_HTH_dom"/>
</dbReference>
<dbReference type="SUPFAM" id="SSF46955">
    <property type="entry name" value="Putative DNA-binding domain"/>
    <property type="match status" value="1"/>
</dbReference>
<dbReference type="GO" id="GO:0006355">
    <property type="term" value="P:regulation of DNA-templated transcription"/>
    <property type="evidence" value="ECO:0007669"/>
    <property type="project" value="InterPro"/>
</dbReference>
<dbReference type="Proteomes" id="UP000189933">
    <property type="component" value="Unassembled WGS sequence"/>
</dbReference>
<dbReference type="OrthoDB" id="9810140at2"/>
<accession>A0A1T4RAF4</accession>
<sequence>MEAELEKEWDDAELLAGEGQALEAEGEQLLTLKQVATILQVECSTVRHWEKEFAEYMGKAVLINQKKHYTTRQLEVLTKIKELLQTEQYTIKGAKRRLELDNVLAASLGVEHNFKTTVFIMFSAIMQELQAARQESRELAREVARLREEKNRVEEQLAAAENRGLLDYLWRRWPKARTAEEQGRA</sequence>
<evidence type="ECO:0000256" key="1">
    <source>
        <dbReference type="SAM" id="Coils"/>
    </source>
</evidence>
<dbReference type="AlphaFoldDB" id="A0A1T4RAF4"/>
<feature type="domain" description="HTH merR-type" evidence="2">
    <location>
        <begin position="31"/>
        <end position="99"/>
    </location>
</feature>
<reference evidence="4" key="1">
    <citation type="submission" date="2017-02" db="EMBL/GenBank/DDBJ databases">
        <authorList>
            <person name="Varghese N."/>
            <person name="Submissions S."/>
        </authorList>
    </citation>
    <scope>NUCLEOTIDE SEQUENCE [LARGE SCALE GENOMIC DNA]</scope>
    <source>
        <strain evidence="4">DSM 16521</strain>
    </source>
</reference>
<dbReference type="RefSeq" id="WP_078666040.1">
    <property type="nucleotide sequence ID" value="NZ_FUXM01000027.1"/>
</dbReference>
<dbReference type="InterPro" id="IPR009061">
    <property type="entry name" value="DNA-bd_dom_put_sf"/>
</dbReference>
<evidence type="ECO:0000313" key="3">
    <source>
        <dbReference type="EMBL" id="SKA12994.1"/>
    </source>
</evidence>
<gene>
    <name evidence="3" type="ORF">SAMN02745885_02011</name>
</gene>
<feature type="coiled-coil region" evidence="1">
    <location>
        <begin position="122"/>
        <end position="163"/>
    </location>
</feature>
<evidence type="ECO:0000313" key="4">
    <source>
        <dbReference type="Proteomes" id="UP000189933"/>
    </source>
</evidence>